<dbReference type="PROSITE" id="PS00107">
    <property type="entry name" value="PROTEIN_KINASE_ATP"/>
    <property type="match status" value="1"/>
</dbReference>
<evidence type="ECO:0000256" key="4">
    <source>
        <dbReference type="ARBA" id="ARBA00022553"/>
    </source>
</evidence>
<dbReference type="EC" id="2.7.11.22" evidence="2"/>
<evidence type="ECO:0000313" key="18">
    <source>
        <dbReference type="Proteomes" id="UP000827721"/>
    </source>
</evidence>
<dbReference type="SMART" id="SM00220">
    <property type="entry name" value="S_TKc"/>
    <property type="match status" value="1"/>
</dbReference>
<dbReference type="SUPFAM" id="SSF56112">
    <property type="entry name" value="Protein kinase-like (PK-like)"/>
    <property type="match status" value="1"/>
</dbReference>
<keyword evidence="10 14" id="KW-0067">ATP-binding</keyword>
<dbReference type="PROSITE" id="PS00108">
    <property type="entry name" value="PROTEIN_KINASE_ST"/>
    <property type="match status" value="1"/>
</dbReference>
<dbReference type="EMBL" id="JAFEMO010000005">
    <property type="protein sequence ID" value="KAH7570787.1"/>
    <property type="molecule type" value="Genomic_DNA"/>
</dbReference>
<dbReference type="CDD" id="cd07829">
    <property type="entry name" value="STKc_CDK_like"/>
    <property type="match status" value="1"/>
</dbReference>
<dbReference type="Proteomes" id="UP000827721">
    <property type="component" value="Unassembled WGS sequence"/>
</dbReference>
<keyword evidence="3 15" id="KW-0723">Serine/threonine-protein kinase</keyword>
<dbReference type="InterPro" id="IPR050108">
    <property type="entry name" value="CDK"/>
</dbReference>
<proteinExistence type="inferred from homology"/>
<dbReference type="PROSITE" id="PS50011">
    <property type="entry name" value="PROTEIN_KINASE_DOM"/>
    <property type="match status" value="1"/>
</dbReference>
<protein>
    <recommendedName>
        <fullName evidence="2">cyclin-dependent kinase</fullName>
        <ecNumber evidence="2">2.7.11.22</ecNumber>
    </recommendedName>
</protein>
<dbReference type="InterPro" id="IPR017441">
    <property type="entry name" value="Protein_kinase_ATP_BS"/>
</dbReference>
<evidence type="ECO:0000256" key="3">
    <source>
        <dbReference type="ARBA" id="ARBA00022527"/>
    </source>
</evidence>
<evidence type="ECO:0000256" key="2">
    <source>
        <dbReference type="ARBA" id="ARBA00012425"/>
    </source>
</evidence>
<dbReference type="Pfam" id="PF00069">
    <property type="entry name" value="Pkinase"/>
    <property type="match status" value="1"/>
</dbReference>
<organism evidence="17 18">
    <name type="scientific">Xanthoceras sorbifolium</name>
    <dbReference type="NCBI Taxonomy" id="99658"/>
    <lineage>
        <taxon>Eukaryota</taxon>
        <taxon>Viridiplantae</taxon>
        <taxon>Streptophyta</taxon>
        <taxon>Embryophyta</taxon>
        <taxon>Tracheophyta</taxon>
        <taxon>Spermatophyta</taxon>
        <taxon>Magnoliopsida</taxon>
        <taxon>eudicotyledons</taxon>
        <taxon>Gunneridae</taxon>
        <taxon>Pentapetalae</taxon>
        <taxon>rosids</taxon>
        <taxon>malvids</taxon>
        <taxon>Sapindales</taxon>
        <taxon>Sapindaceae</taxon>
        <taxon>Xanthoceroideae</taxon>
        <taxon>Xanthoceras</taxon>
    </lineage>
</organism>
<dbReference type="PANTHER" id="PTHR24056:SF548">
    <property type="entry name" value="CYCLIN-DEPENDENT KINASE A-1"/>
    <property type="match status" value="1"/>
</dbReference>
<comment type="caution">
    <text evidence="17">The sequence shown here is derived from an EMBL/GenBank/DDBJ whole genome shotgun (WGS) entry which is preliminary data.</text>
</comment>
<reference evidence="17 18" key="1">
    <citation type="submission" date="2021-02" db="EMBL/GenBank/DDBJ databases">
        <title>Plant Genome Project.</title>
        <authorList>
            <person name="Zhang R.-G."/>
        </authorList>
    </citation>
    <scope>NUCLEOTIDE SEQUENCE [LARGE SCALE GENOMIC DNA]</scope>
    <source>
        <tissue evidence="17">Leaves</tissue>
    </source>
</reference>
<keyword evidence="8" id="KW-0498">Mitosis</keyword>
<keyword evidence="4" id="KW-0597">Phosphoprotein</keyword>
<evidence type="ECO:0000256" key="7">
    <source>
        <dbReference type="ARBA" id="ARBA00022741"/>
    </source>
</evidence>
<evidence type="ECO:0000256" key="13">
    <source>
        <dbReference type="ARBA" id="ARBA00048367"/>
    </source>
</evidence>
<evidence type="ECO:0000256" key="6">
    <source>
        <dbReference type="ARBA" id="ARBA00022679"/>
    </source>
</evidence>
<evidence type="ECO:0000259" key="16">
    <source>
        <dbReference type="PROSITE" id="PS50011"/>
    </source>
</evidence>
<dbReference type="Gene3D" id="1.10.510.10">
    <property type="entry name" value="Transferase(Phosphotransferase) domain 1"/>
    <property type="match status" value="1"/>
</dbReference>
<evidence type="ECO:0000256" key="11">
    <source>
        <dbReference type="ARBA" id="ARBA00023306"/>
    </source>
</evidence>
<dbReference type="PANTHER" id="PTHR24056">
    <property type="entry name" value="CELL DIVISION PROTEIN KINASE"/>
    <property type="match status" value="1"/>
</dbReference>
<name>A0ABQ8I2D7_9ROSI</name>
<comment type="catalytic activity">
    <reaction evidence="12">
        <text>L-threonyl-[protein] + ATP = O-phospho-L-threonyl-[protein] + ADP + H(+)</text>
        <dbReference type="Rhea" id="RHEA:46608"/>
        <dbReference type="Rhea" id="RHEA-COMP:11060"/>
        <dbReference type="Rhea" id="RHEA-COMP:11605"/>
        <dbReference type="ChEBI" id="CHEBI:15378"/>
        <dbReference type="ChEBI" id="CHEBI:30013"/>
        <dbReference type="ChEBI" id="CHEBI:30616"/>
        <dbReference type="ChEBI" id="CHEBI:61977"/>
        <dbReference type="ChEBI" id="CHEBI:456216"/>
        <dbReference type="EC" id="2.7.11.22"/>
    </reaction>
</comment>
<gene>
    <name evidence="17" type="ORF">JRO89_XS05G0190200</name>
</gene>
<evidence type="ECO:0000313" key="17">
    <source>
        <dbReference type="EMBL" id="KAH7570787.1"/>
    </source>
</evidence>
<sequence>MWDLIGGRRRITFTFDTMVTRVLNTIFLSFRSGPYKMDKVKDWNYKVIKKIGEGGYGEVYLCRNRETHQKVAIKMITLINVRLGFPSYIIREVSILKELEHDNIVRLLNVRSSGKYVYLVFEYLDLDLFTFIESPKKTSNSLIVKAALKQILAGLAYCHSHKIIHRDLKPENVLVDLKKNIVKLADFGLARPFGIPLKEYSSREIPYSYKSPEELLGQFNEYSIPVDVWAVGCIFAEMITGDRVFPFGKRFDQMSTICSLMGTPTEETWPGVTLIGDLLPRIPYYEPVDLAREFPELEPAGVELLSRMLCLNPNHRIAAAEAVNHEYLEGVENVSFALRSTSFLSLSCVVLRCKEA</sequence>
<evidence type="ECO:0000256" key="1">
    <source>
        <dbReference type="ARBA" id="ARBA00006485"/>
    </source>
</evidence>
<keyword evidence="18" id="KW-1185">Reference proteome</keyword>
<keyword evidence="11" id="KW-0131">Cell cycle</keyword>
<feature type="domain" description="Protein kinase" evidence="16">
    <location>
        <begin position="45"/>
        <end position="328"/>
    </location>
</feature>
<keyword evidence="5" id="KW-0132">Cell division</keyword>
<feature type="binding site" evidence="14">
    <location>
        <position position="74"/>
    </location>
    <ligand>
        <name>ATP</name>
        <dbReference type="ChEBI" id="CHEBI:30616"/>
    </ligand>
</feature>
<accession>A0ABQ8I2D7</accession>
<evidence type="ECO:0000256" key="8">
    <source>
        <dbReference type="ARBA" id="ARBA00022776"/>
    </source>
</evidence>
<comment type="similarity">
    <text evidence="1">Belongs to the protein kinase superfamily. CMGC Ser/Thr protein kinase family. CDC2/CDKX subfamily.</text>
</comment>
<evidence type="ECO:0000256" key="10">
    <source>
        <dbReference type="ARBA" id="ARBA00022840"/>
    </source>
</evidence>
<dbReference type="InterPro" id="IPR008271">
    <property type="entry name" value="Ser/Thr_kinase_AS"/>
</dbReference>
<evidence type="ECO:0000256" key="12">
    <source>
        <dbReference type="ARBA" id="ARBA00047811"/>
    </source>
</evidence>
<dbReference type="InterPro" id="IPR011009">
    <property type="entry name" value="Kinase-like_dom_sf"/>
</dbReference>
<dbReference type="InterPro" id="IPR000719">
    <property type="entry name" value="Prot_kinase_dom"/>
</dbReference>
<keyword evidence="9" id="KW-0418">Kinase</keyword>
<evidence type="ECO:0000256" key="9">
    <source>
        <dbReference type="ARBA" id="ARBA00022777"/>
    </source>
</evidence>
<dbReference type="Gene3D" id="3.30.200.20">
    <property type="entry name" value="Phosphorylase Kinase, domain 1"/>
    <property type="match status" value="1"/>
</dbReference>
<comment type="catalytic activity">
    <reaction evidence="13">
        <text>L-seryl-[protein] + ATP = O-phospho-L-seryl-[protein] + ADP + H(+)</text>
        <dbReference type="Rhea" id="RHEA:17989"/>
        <dbReference type="Rhea" id="RHEA-COMP:9863"/>
        <dbReference type="Rhea" id="RHEA-COMP:11604"/>
        <dbReference type="ChEBI" id="CHEBI:15378"/>
        <dbReference type="ChEBI" id="CHEBI:29999"/>
        <dbReference type="ChEBI" id="CHEBI:30616"/>
        <dbReference type="ChEBI" id="CHEBI:83421"/>
        <dbReference type="ChEBI" id="CHEBI:456216"/>
        <dbReference type="EC" id="2.7.11.22"/>
    </reaction>
</comment>
<evidence type="ECO:0000256" key="5">
    <source>
        <dbReference type="ARBA" id="ARBA00022618"/>
    </source>
</evidence>
<keyword evidence="7 14" id="KW-0547">Nucleotide-binding</keyword>
<evidence type="ECO:0000256" key="15">
    <source>
        <dbReference type="RuleBase" id="RU000304"/>
    </source>
</evidence>
<keyword evidence="6" id="KW-0808">Transferase</keyword>
<evidence type="ECO:0000256" key="14">
    <source>
        <dbReference type="PROSITE-ProRule" id="PRU10141"/>
    </source>
</evidence>